<keyword evidence="9" id="KW-0492">Microsome</keyword>
<evidence type="ECO:0000256" key="14">
    <source>
        <dbReference type="RuleBase" id="RU000461"/>
    </source>
</evidence>
<organism evidence="15 16">
    <name type="scientific">Glossina morsitans morsitans</name>
    <name type="common">Savannah tsetse fly</name>
    <dbReference type="NCBI Taxonomy" id="37546"/>
    <lineage>
        <taxon>Eukaryota</taxon>
        <taxon>Metazoa</taxon>
        <taxon>Ecdysozoa</taxon>
        <taxon>Arthropoda</taxon>
        <taxon>Hexapoda</taxon>
        <taxon>Insecta</taxon>
        <taxon>Pterygota</taxon>
        <taxon>Neoptera</taxon>
        <taxon>Endopterygota</taxon>
        <taxon>Diptera</taxon>
        <taxon>Brachycera</taxon>
        <taxon>Muscomorpha</taxon>
        <taxon>Hippoboscoidea</taxon>
        <taxon>Glossinidae</taxon>
        <taxon>Glossina</taxon>
    </lineage>
</organism>
<comment type="similarity">
    <text evidence="5 14">Belongs to the cytochrome P450 family.</text>
</comment>
<evidence type="ECO:0000256" key="5">
    <source>
        <dbReference type="ARBA" id="ARBA00010617"/>
    </source>
</evidence>
<keyword evidence="16" id="KW-1185">Reference proteome</keyword>
<evidence type="ECO:0000256" key="1">
    <source>
        <dbReference type="ARBA" id="ARBA00001971"/>
    </source>
</evidence>
<keyword evidence="7 14" id="KW-0479">Metal-binding</keyword>
<evidence type="ECO:0000256" key="12">
    <source>
        <dbReference type="ARBA" id="ARBA00023033"/>
    </source>
</evidence>
<protein>
    <recommendedName>
        <fullName evidence="17">Cytochrome P450</fullName>
    </recommendedName>
</protein>
<dbReference type="InterPro" id="IPR017972">
    <property type="entry name" value="Cyt_P450_CS"/>
</dbReference>
<keyword evidence="10 14" id="KW-0560">Oxidoreductase</keyword>
<dbReference type="GO" id="GO:0005506">
    <property type="term" value="F:iron ion binding"/>
    <property type="evidence" value="ECO:0007669"/>
    <property type="project" value="InterPro"/>
</dbReference>
<evidence type="ECO:0000256" key="8">
    <source>
        <dbReference type="ARBA" id="ARBA00022824"/>
    </source>
</evidence>
<dbReference type="Proteomes" id="UP000092444">
    <property type="component" value="Unassembled WGS sequence"/>
</dbReference>
<dbReference type="VEuPathDB" id="VectorBase:GMOY004393"/>
<dbReference type="Gene3D" id="1.10.630.10">
    <property type="entry name" value="Cytochrome P450"/>
    <property type="match status" value="1"/>
</dbReference>
<evidence type="ECO:0008006" key="17">
    <source>
        <dbReference type="Google" id="ProtNLM"/>
    </source>
</evidence>
<evidence type="ECO:0000313" key="15">
    <source>
        <dbReference type="EnsemblMetazoa" id="GMOY004393-PA"/>
    </source>
</evidence>
<evidence type="ECO:0000256" key="4">
    <source>
        <dbReference type="ARBA" id="ARBA00004406"/>
    </source>
</evidence>
<dbReference type="SUPFAM" id="SSF48264">
    <property type="entry name" value="Cytochrome P450"/>
    <property type="match status" value="1"/>
</dbReference>
<dbReference type="Pfam" id="PF00067">
    <property type="entry name" value="p450"/>
    <property type="match status" value="1"/>
</dbReference>
<dbReference type="GO" id="GO:0020037">
    <property type="term" value="F:heme binding"/>
    <property type="evidence" value="ECO:0007669"/>
    <property type="project" value="InterPro"/>
</dbReference>
<comment type="function">
    <text evidence="2">May be involved in the metabolism of insect hormones and in the breakdown of synthetic insecticides.</text>
</comment>
<dbReference type="EMBL" id="CCAG010000871">
    <property type="status" value="NOT_ANNOTATED_CDS"/>
    <property type="molecule type" value="Genomic_DNA"/>
</dbReference>
<dbReference type="PhylomeDB" id="A0A1B0FKP5"/>
<proteinExistence type="inferred from homology"/>
<evidence type="ECO:0000256" key="2">
    <source>
        <dbReference type="ARBA" id="ARBA00003690"/>
    </source>
</evidence>
<evidence type="ECO:0000256" key="7">
    <source>
        <dbReference type="ARBA" id="ARBA00022723"/>
    </source>
</evidence>
<evidence type="ECO:0000256" key="11">
    <source>
        <dbReference type="ARBA" id="ARBA00023004"/>
    </source>
</evidence>
<comment type="subcellular location">
    <subcellularLocation>
        <location evidence="4">Endoplasmic reticulum membrane</location>
        <topology evidence="4">Peripheral membrane protein</topology>
    </subcellularLocation>
    <subcellularLocation>
        <location evidence="3">Microsome membrane</location>
        <topology evidence="3">Peripheral membrane protein</topology>
    </subcellularLocation>
</comment>
<dbReference type="GO" id="GO:0005789">
    <property type="term" value="C:endoplasmic reticulum membrane"/>
    <property type="evidence" value="ECO:0007669"/>
    <property type="project" value="UniProtKB-SubCell"/>
</dbReference>
<dbReference type="InterPro" id="IPR036396">
    <property type="entry name" value="Cyt_P450_sf"/>
</dbReference>
<keyword evidence="6 14" id="KW-0349">Heme</keyword>
<evidence type="ECO:0000256" key="10">
    <source>
        <dbReference type="ARBA" id="ARBA00023002"/>
    </source>
</evidence>
<comment type="cofactor">
    <cofactor evidence="1">
        <name>heme</name>
        <dbReference type="ChEBI" id="CHEBI:30413"/>
    </cofactor>
</comment>
<dbReference type="GO" id="GO:0004497">
    <property type="term" value="F:monooxygenase activity"/>
    <property type="evidence" value="ECO:0007669"/>
    <property type="project" value="UniProtKB-KW"/>
</dbReference>
<dbReference type="EnsemblMetazoa" id="GMOY004393-RA">
    <property type="protein sequence ID" value="GMOY004393-PA"/>
    <property type="gene ID" value="GMOY004393"/>
</dbReference>
<keyword evidence="11 14" id="KW-0408">Iron</keyword>
<dbReference type="InterPro" id="IPR050196">
    <property type="entry name" value="Cytochrome_P450_Monoox"/>
</dbReference>
<keyword evidence="13" id="KW-0472">Membrane</keyword>
<name>A0A1B0FKP5_GLOMM</name>
<evidence type="ECO:0000256" key="3">
    <source>
        <dbReference type="ARBA" id="ARBA00004174"/>
    </source>
</evidence>
<accession>A0A1B0FKP5</accession>
<dbReference type="PANTHER" id="PTHR24291">
    <property type="entry name" value="CYTOCHROME P450 FAMILY 4"/>
    <property type="match status" value="1"/>
</dbReference>
<keyword evidence="8" id="KW-0256">Endoplasmic reticulum</keyword>
<dbReference type="PANTHER" id="PTHR24291:SF189">
    <property type="entry name" value="CYTOCHROME P450 4C3-RELATED"/>
    <property type="match status" value="1"/>
</dbReference>
<dbReference type="GO" id="GO:0016705">
    <property type="term" value="F:oxidoreductase activity, acting on paired donors, with incorporation or reduction of molecular oxygen"/>
    <property type="evidence" value="ECO:0007669"/>
    <property type="project" value="InterPro"/>
</dbReference>
<dbReference type="PROSITE" id="PS00086">
    <property type="entry name" value="CYTOCHROME_P450"/>
    <property type="match status" value="1"/>
</dbReference>
<dbReference type="STRING" id="37546.A0A1B0FKP5"/>
<reference evidence="15" key="1">
    <citation type="submission" date="2020-05" db="UniProtKB">
        <authorList>
            <consortium name="EnsemblMetazoa"/>
        </authorList>
    </citation>
    <scope>IDENTIFICATION</scope>
    <source>
        <strain evidence="15">Yale</strain>
    </source>
</reference>
<evidence type="ECO:0000256" key="9">
    <source>
        <dbReference type="ARBA" id="ARBA00022848"/>
    </source>
</evidence>
<sequence>TEQFNPDNFLPETCIGRHPFVYIPFSAGPRNCIGQKFAILEEKAVISTGLRKFLGDAQPRFGPKQMNAH</sequence>
<keyword evidence="12 14" id="KW-0503">Monooxygenase</keyword>
<evidence type="ECO:0000256" key="13">
    <source>
        <dbReference type="ARBA" id="ARBA00023136"/>
    </source>
</evidence>
<dbReference type="InterPro" id="IPR001128">
    <property type="entry name" value="Cyt_P450"/>
</dbReference>
<dbReference type="AlphaFoldDB" id="A0A1B0FKP5"/>
<evidence type="ECO:0000313" key="16">
    <source>
        <dbReference type="Proteomes" id="UP000092444"/>
    </source>
</evidence>
<evidence type="ECO:0000256" key="6">
    <source>
        <dbReference type="ARBA" id="ARBA00022617"/>
    </source>
</evidence>